<reference evidence="2" key="1">
    <citation type="submission" date="2024-01" db="EMBL/GenBank/DDBJ databases">
        <authorList>
            <person name="Webb A."/>
        </authorList>
    </citation>
    <scope>NUCLEOTIDE SEQUENCE</scope>
    <source>
        <strain evidence="2">Pm1</strain>
    </source>
</reference>
<evidence type="ECO:0000313" key="3">
    <source>
        <dbReference type="Proteomes" id="UP001162060"/>
    </source>
</evidence>
<gene>
    <name evidence="2" type="ORF">PM001_LOCUS22382</name>
</gene>
<dbReference type="Proteomes" id="UP001162060">
    <property type="component" value="Unassembled WGS sequence"/>
</dbReference>
<evidence type="ECO:0000256" key="1">
    <source>
        <dbReference type="SAM" id="MobiDB-lite"/>
    </source>
</evidence>
<organism evidence="2 3">
    <name type="scientific">Peronospora matthiolae</name>
    <dbReference type="NCBI Taxonomy" id="2874970"/>
    <lineage>
        <taxon>Eukaryota</taxon>
        <taxon>Sar</taxon>
        <taxon>Stramenopiles</taxon>
        <taxon>Oomycota</taxon>
        <taxon>Peronosporomycetes</taxon>
        <taxon>Peronosporales</taxon>
        <taxon>Peronosporaceae</taxon>
        <taxon>Peronospora</taxon>
    </lineage>
</organism>
<dbReference type="AlphaFoldDB" id="A0AAV1UU91"/>
<accession>A0AAV1UU91</accession>
<proteinExistence type="predicted"/>
<feature type="region of interest" description="Disordered" evidence="1">
    <location>
        <begin position="107"/>
        <end position="144"/>
    </location>
</feature>
<feature type="compositionally biased region" description="Basic residues" evidence="1">
    <location>
        <begin position="72"/>
        <end position="94"/>
    </location>
</feature>
<feature type="compositionally biased region" description="Acidic residues" evidence="1">
    <location>
        <begin position="118"/>
        <end position="131"/>
    </location>
</feature>
<comment type="caution">
    <text evidence="2">The sequence shown here is derived from an EMBL/GenBank/DDBJ whole genome shotgun (WGS) entry which is preliminary data.</text>
</comment>
<evidence type="ECO:0000313" key="2">
    <source>
        <dbReference type="EMBL" id="CAK7937232.1"/>
    </source>
</evidence>
<sequence>MGNISYTPETWPPPSDTVPPVPERADFASGAEISAAVHARSCLLWRWRRNYGRLKRDREEYPDQCGLEQRTVHAKRAKKAKDRHGIARTRKTKHPWNVIAAVTGERAAVDEAGRQDDEEKDDAVMDYDGGWDDGKGDGEEEPSEVIDLAQDLEDEEEAATETSNG</sequence>
<name>A0AAV1UU91_9STRA</name>
<feature type="region of interest" description="Disordered" evidence="1">
    <location>
        <begin position="72"/>
        <end position="95"/>
    </location>
</feature>
<protein>
    <submittedName>
        <fullName evidence="2">Uncharacterized protein</fullName>
    </submittedName>
</protein>
<feature type="compositionally biased region" description="Basic and acidic residues" evidence="1">
    <location>
        <begin position="107"/>
        <end position="117"/>
    </location>
</feature>
<dbReference type="EMBL" id="CAKLBY020000226">
    <property type="protein sequence ID" value="CAK7937232.1"/>
    <property type="molecule type" value="Genomic_DNA"/>
</dbReference>